<evidence type="ECO:0000313" key="2">
    <source>
        <dbReference type="Proteomes" id="UP000287609"/>
    </source>
</evidence>
<dbReference type="Proteomes" id="UP000287609">
    <property type="component" value="Unassembled WGS sequence"/>
</dbReference>
<accession>A0A430FRH3</accession>
<organism evidence="1 2">
    <name type="scientific">Bifidobacterium dolichotidis</name>
    <dbReference type="NCBI Taxonomy" id="2306976"/>
    <lineage>
        <taxon>Bacteria</taxon>
        <taxon>Bacillati</taxon>
        <taxon>Actinomycetota</taxon>
        <taxon>Actinomycetes</taxon>
        <taxon>Bifidobacteriales</taxon>
        <taxon>Bifidobacteriaceae</taxon>
        <taxon>Bifidobacterium</taxon>
    </lineage>
</organism>
<proteinExistence type="predicted"/>
<name>A0A430FRH3_9BIFI</name>
<dbReference type="AlphaFoldDB" id="A0A430FRH3"/>
<dbReference type="RefSeq" id="WP_125962703.1">
    <property type="nucleotide sequence ID" value="NZ_QXGM01000001.1"/>
</dbReference>
<keyword evidence="2" id="KW-1185">Reference proteome</keyword>
<protein>
    <submittedName>
        <fullName evidence="1">Uncharacterized protein</fullName>
    </submittedName>
</protein>
<dbReference type="EMBL" id="QXGM01000001">
    <property type="protein sequence ID" value="RSX55468.1"/>
    <property type="molecule type" value="Genomic_DNA"/>
</dbReference>
<comment type="caution">
    <text evidence="1">The sequence shown here is derived from an EMBL/GenBank/DDBJ whole genome shotgun (WGS) entry which is preliminary data.</text>
</comment>
<evidence type="ECO:0000313" key="1">
    <source>
        <dbReference type="EMBL" id="RSX55468.1"/>
    </source>
</evidence>
<gene>
    <name evidence="1" type="ORF">D2E26_0031</name>
</gene>
<sequence length="238" mass="26665">MSTLLSNFTSSCGCSNNRKLNTTVLRGIAVGAICCCITGILPTAGAMASTQTSALNSFEPQYTDHGCVRDLGETATRTFRSLNVYKTCLATEKVLDEYRADGWHVRSWRADISTDWDQTIGVKWFKVAPAMDILAGSRSDSYIIMGYGKTPGDTSSQRFSGDIDEKGRASTLFDERPAGSLEHYELPDNYQYISVQTRHKNRHDLVDFISVRLKYKVHFQQEDRRSGIYTTHIHNANL</sequence>
<reference evidence="1 2" key="1">
    <citation type="submission" date="2018-09" db="EMBL/GenBank/DDBJ databases">
        <title>Characterization of the phylogenetic diversity of five novel species belonging to the genus Bifidobacterium.</title>
        <authorList>
            <person name="Lugli G.A."/>
            <person name="Duranti S."/>
            <person name="Milani C."/>
        </authorList>
    </citation>
    <scope>NUCLEOTIDE SEQUENCE [LARGE SCALE GENOMIC DNA]</scope>
    <source>
        <strain evidence="1 2">2036B</strain>
    </source>
</reference>
<dbReference type="OrthoDB" id="5144898at2"/>